<reference evidence="1" key="1">
    <citation type="journal article" date="2012" name="PLoS ONE">
        <title>Gene sets for utilization of primary and secondary nutrition supplies in the distal gut of endangered iberian lynx.</title>
        <authorList>
            <person name="Alcaide M."/>
            <person name="Messina E."/>
            <person name="Richter M."/>
            <person name="Bargiela R."/>
            <person name="Peplies J."/>
            <person name="Huws S.A."/>
            <person name="Newbold C.J."/>
            <person name="Golyshin P.N."/>
            <person name="Simon M.A."/>
            <person name="Lopez G."/>
            <person name="Yakimov M.M."/>
            <person name="Ferrer M."/>
        </authorList>
    </citation>
    <scope>NUCLEOTIDE SEQUENCE</scope>
</reference>
<dbReference type="AlphaFoldDB" id="J9GH65"/>
<dbReference type="EMBL" id="AMCI01004121">
    <property type="protein sequence ID" value="EJW98749.1"/>
    <property type="molecule type" value="Genomic_DNA"/>
</dbReference>
<comment type="caution">
    <text evidence="1">The sequence shown here is derived from an EMBL/GenBank/DDBJ whole genome shotgun (WGS) entry which is preliminary data.</text>
</comment>
<accession>J9GH65</accession>
<gene>
    <name evidence="1" type="ORF">EVA_13143</name>
</gene>
<protein>
    <submittedName>
        <fullName evidence="1">Uncharacterized protein</fullName>
    </submittedName>
</protein>
<sequence length="36" mass="4179">MQRLQGVECLLAPIITEVRLAFRYRFAHHLLVALAE</sequence>
<organism evidence="1">
    <name type="scientific">gut metagenome</name>
    <dbReference type="NCBI Taxonomy" id="749906"/>
    <lineage>
        <taxon>unclassified sequences</taxon>
        <taxon>metagenomes</taxon>
        <taxon>organismal metagenomes</taxon>
    </lineage>
</organism>
<name>J9GH65_9ZZZZ</name>
<evidence type="ECO:0000313" key="1">
    <source>
        <dbReference type="EMBL" id="EJW98749.1"/>
    </source>
</evidence>
<proteinExistence type="predicted"/>